<protein>
    <submittedName>
        <fullName evidence="1">Unannotated protein</fullName>
    </submittedName>
</protein>
<name>A0A6J7USJ4_9ZZZZ</name>
<dbReference type="AlphaFoldDB" id="A0A6J7USJ4"/>
<accession>A0A6J7USJ4</accession>
<dbReference type="EMBL" id="CAFBQW010000327">
    <property type="protein sequence ID" value="CAB5069344.1"/>
    <property type="molecule type" value="Genomic_DNA"/>
</dbReference>
<evidence type="ECO:0000313" key="1">
    <source>
        <dbReference type="EMBL" id="CAB5069344.1"/>
    </source>
</evidence>
<reference evidence="1" key="1">
    <citation type="submission" date="2020-05" db="EMBL/GenBank/DDBJ databases">
        <authorList>
            <person name="Chiriac C."/>
            <person name="Salcher M."/>
            <person name="Ghai R."/>
            <person name="Kavagutti S V."/>
        </authorList>
    </citation>
    <scope>NUCLEOTIDE SEQUENCE</scope>
</reference>
<proteinExistence type="predicted"/>
<organism evidence="1">
    <name type="scientific">freshwater metagenome</name>
    <dbReference type="NCBI Taxonomy" id="449393"/>
    <lineage>
        <taxon>unclassified sequences</taxon>
        <taxon>metagenomes</taxon>
        <taxon>ecological metagenomes</taxon>
    </lineage>
</organism>
<sequence length="120" mass="13879">MGQCLNSLCVERVCNGKKDSAIFFTKRNHGVLISEFFAHQLERSRRWHCVSQVCKRNSKLLSQRCRQSSFVNRTKLKKNLADAGCAFALWVALLMLERIDQFAGVDRAEFEHDLAQFRTI</sequence>
<gene>
    <name evidence="1" type="ORF">UFOPK4354_02003</name>
</gene>